<dbReference type="PANTHER" id="PTHR18964">
    <property type="entry name" value="ROK (REPRESSOR, ORF, KINASE) FAMILY"/>
    <property type="match status" value="1"/>
</dbReference>
<evidence type="ECO:0000256" key="2">
    <source>
        <dbReference type="ARBA" id="ARBA00006479"/>
    </source>
</evidence>
<dbReference type="InterPro" id="IPR000600">
    <property type="entry name" value="ROK"/>
</dbReference>
<accession>A0A7X2Z295</accession>
<comment type="similarity">
    <text evidence="2">Belongs to the ROK (NagC/XylR) family.</text>
</comment>
<dbReference type="InterPro" id="IPR036388">
    <property type="entry name" value="WH-like_DNA-bd_sf"/>
</dbReference>
<sequence length="388" mass="43333">MSTFNLKYDQGRVRKYHYFMLLSLIQKHKQISRTQLANLTKMSHTSIGKIIKELINDGLVIEVGQIEGEVGRRATLLEINSNGSYIVGVEVDWNAIKIGIVALNGKVLDKKYLEFDAKQEAETVLDRIADGISALIEQINHEIAEKIIAVGISIPGLITWPDGEALIVPQFHWEKVQIKAYLEKKIDYIVYVDNHVRTVLLAESLFGNMTEFHDSVCIYIGSGVGGAVMMNGEILRGHLNTLGEIGHITMEPNGAMCDCGRLGCLQTYVCSSEIEKQSQRPIQEIFAAYERKESWAVTLIDRARHYLCLAIANVICMYNPKGVLLAGPMVQEYPILVKDIEAITSKYVWSPLNQSFHLIHPSIGKDSGVIGASALVLNEFLRFTNDDI</sequence>
<keyword evidence="3" id="KW-0859">Xylose metabolism</keyword>
<evidence type="ECO:0000256" key="3">
    <source>
        <dbReference type="ARBA" id="ARBA00022629"/>
    </source>
</evidence>
<dbReference type="PANTHER" id="PTHR18964:SF149">
    <property type="entry name" value="BIFUNCTIONAL UDP-N-ACETYLGLUCOSAMINE 2-EPIMERASE_N-ACETYLMANNOSAMINE KINASE"/>
    <property type="match status" value="1"/>
</dbReference>
<proteinExistence type="inferred from homology"/>
<dbReference type="GO" id="GO:0042732">
    <property type="term" value="P:D-xylose metabolic process"/>
    <property type="evidence" value="ECO:0007669"/>
    <property type="project" value="UniProtKB-KW"/>
</dbReference>
<dbReference type="InterPro" id="IPR043129">
    <property type="entry name" value="ATPase_NBD"/>
</dbReference>
<comment type="caution">
    <text evidence="4">The sequence shown here is derived from an EMBL/GenBank/DDBJ whole genome shotgun (WGS) entry which is preliminary data.</text>
</comment>
<dbReference type="Pfam" id="PF00480">
    <property type="entry name" value="ROK"/>
    <property type="match status" value="1"/>
</dbReference>
<dbReference type="EMBL" id="WNZW01000005">
    <property type="protein sequence ID" value="MUG46162.1"/>
    <property type="molecule type" value="Genomic_DNA"/>
</dbReference>
<dbReference type="InterPro" id="IPR049874">
    <property type="entry name" value="ROK_cs"/>
</dbReference>
<dbReference type="AlphaFoldDB" id="A0A7X2Z295"/>
<dbReference type="Gene3D" id="1.10.10.10">
    <property type="entry name" value="Winged helix-like DNA-binding domain superfamily/Winged helix DNA-binding domain"/>
    <property type="match status" value="1"/>
</dbReference>
<dbReference type="Pfam" id="PF13412">
    <property type="entry name" value="HTH_24"/>
    <property type="match status" value="1"/>
</dbReference>
<evidence type="ECO:0000313" key="4">
    <source>
        <dbReference type="EMBL" id="MUG46162.1"/>
    </source>
</evidence>
<dbReference type="Gene3D" id="3.30.420.40">
    <property type="match status" value="2"/>
</dbReference>
<comment type="function">
    <text evidence="1">Transcriptional repressor of xylose-utilizing enzymes.</text>
</comment>
<dbReference type="PROSITE" id="PS01125">
    <property type="entry name" value="ROK"/>
    <property type="match status" value="1"/>
</dbReference>
<evidence type="ECO:0000313" key="5">
    <source>
        <dbReference type="Proteomes" id="UP000447876"/>
    </source>
</evidence>
<dbReference type="OrthoDB" id="9796533at2"/>
<name>A0A7X2Z295_9BACL</name>
<dbReference type="InterPro" id="IPR036390">
    <property type="entry name" value="WH_DNA-bd_sf"/>
</dbReference>
<dbReference type="Proteomes" id="UP000447876">
    <property type="component" value="Unassembled WGS sequence"/>
</dbReference>
<keyword evidence="3" id="KW-0119">Carbohydrate metabolism</keyword>
<organism evidence="4 5">
    <name type="scientific">Paenibacillus woosongensis</name>
    <dbReference type="NCBI Taxonomy" id="307580"/>
    <lineage>
        <taxon>Bacteria</taxon>
        <taxon>Bacillati</taxon>
        <taxon>Bacillota</taxon>
        <taxon>Bacilli</taxon>
        <taxon>Bacillales</taxon>
        <taxon>Paenibacillaceae</taxon>
        <taxon>Paenibacillus</taxon>
    </lineage>
</organism>
<evidence type="ECO:0000256" key="1">
    <source>
        <dbReference type="ARBA" id="ARBA00002486"/>
    </source>
</evidence>
<reference evidence="4 5" key="1">
    <citation type="submission" date="2019-11" db="EMBL/GenBank/DDBJ databases">
        <title>Draft genome sequences of five Paenibacillus species of dairy origin.</title>
        <authorList>
            <person name="Olajide A.M."/>
            <person name="Chen S."/>
            <person name="Lapointe G."/>
        </authorList>
    </citation>
    <scope>NUCLEOTIDE SEQUENCE [LARGE SCALE GENOMIC DNA]</scope>
    <source>
        <strain evidence="4 5">12CR55</strain>
    </source>
</reference>
<protein>
    <submittedName>
        <fullName evidence="4">ROK family protein</fullName>
    </submittedName>
</protein>
<dbReference type="SUPFAM" id="SSF53067">
    <property type="entry name" value="Actin-like ATPase domain"/>
    <property type="match status" value="1"/>
</dbReference>
<gene>
    <name evidence="4" type="ORF">GNP95_14310</name>
</gene>
<dbReference type="SUPFAM" id="SSF46785">
    <property type="entry name" value="Winged helix' DNA-binding domain"/>
    <property type="match status" value="1"/>
</dbReference>